<organism evidence="2 3">
    <name type="scientific">Pseudomonas putida</name>
    <name type="common">Arthrobacter siderocapsulatus</name>
    <dbReference type="NCBI Taxonomy" id="303"/>
    <lineage>
        <taxon>Bacteria</taxon>
        <taxon>Pseudomonadati</taxon>
        <taxon>Pseudomonadota</taxon>
        <taxon>Gammaproteobacteria</taxon>
        <taxon>Pseudomonadales</taxon>
        <taxon>Pseudomonadaceae</taxon>
        <taxon>Pseudomonas</taxon>
    </lineage>
</organism>
<evidence type="ECO:0000313" key="2">
    <source>
        <dbReference type="EMBL" id="BAW27512.1"/>
    </source>
</evidence>
<proteinExistence type="predicted"/>
<gene>
    <name evidence="2" type="ORF">KF715C_pC790</name>
</gene>
<evidence type="ECO:0000256" key="1">
    <source>
        <dbReference type="SAM" id="MobiDB-lite"/>
    </source>
</evidence>
<sequence length="178" mass="19347">MSKRWITEERLNSLPAGYRVREMGQAGARPKAPAKRAQSATPAALPPGAIATKPAPTGMQLMQAKGRLAKGTMNATETKYAAHLDQLRLAGDVLWWKFEAIKLQLAPDTTLTVDFVVLLADGTLEMHDVKGAKAIYADDAKVKMKVAASEFPFVFRVVFPVKKADGGGWNIERVGRAE</sequence>
<reference evidence="2 3" key="1">
    <citation type="submission" date="2015-11" db="EMBL/GenBank/DDBJ databases">
        <title>Complete genome sequencing of a biphenyl-degrading bacterium, Pseudomonas putida KF715 (=NBRC110667).</title>
        <authorList>
            <person name="Suenaga H."/>
            <person name="Fujihara N."/>
            <person name="Watanabe T."/>
            <person name="Hirose J."/>
            <person name="Kimura N."/>
            <person name="Yamazoe A."/>
            <person name="Hosoyama A."/>
            <person name="Shimodaira J."/>
            <person name="Furukawa K."/>
        </authorList>
    </citation>
    <scope>NUCLEOTIDE SEQUENCE [LARGE SCALE GENOMIC DNA]</scope>
    <source>
        <strain evidence="2 3">KF715</strain>
        <plasmid evidence="3">Plasmid pkf715c dna</plasmid>
    </source>
</reference>
<feature type="region of interest" description="Disordered" evidence="1">
    <location>
        <begin position="24"/>
        <end position="48"/>
    </location>
</feature>
<geneLocation type="plasmid" evidence="3">
    <name>pkf715c dna</name>
</geneLocation>
<evidence type="ECO:0008006" key="4">
    <source>
        <dbReference type="Google" id="ProtNLM"/>
    </source>
</evidence>
<protein>
    <recommendedName>
        <fullName evidence="4">DUF1064 domain-containing protein</fullName>
    </recommendedName>
</protein>
<dbReference type="RefSeq" id="WP_331717010.1">
    <property type="nucleotide sequence ID" value="NZ_AP015032.1"/>
</dbReference>
<dbReference type="EMBL" id="AP015032">
    <property type="protein sequence ID" value="BAW27512.1"/>
    <property type="molecule type" value="Genomic_DNA"/>
</dbReference>
<feature type="compositionally biased region" description="Low complexity" evidence="1">
    <location>
        <begin position="24"/>
        <end position="38"/>
    </location>
</feature>
<evidence type="ECO:0000313" key="3">
    <source>
        <dbReference type="Proteomes" id="UP000218731"/>
    </source>
</evidence>
<name>A0A1L7NQ09_PSEPU</name>
<dbReference type="AlphaFoldDB" id="A0A1L7NQ09"/>
<accession>A0A1L7NQ09</accession>
<dbReference type="Proteomes" id="UP000218731">
    <property type="component" value="Plasmid pKF715C"/>
</dbReference>
<keyword evidence="2" id="KW-0614">Plasmid</keyword>